<evidence type="ECO:0000256" key="4">
    <source>
        <dbReference type="ARBA" id="ARBA00029454"/>
    </source>
</evidence>
<reference evidence="5 6" key="1">
    <citation type="submission" date="2014-04" db="EMBL/GenBank/DDBJ databases">
        <authorList>
            <consortium name="DOE Joint Genome Institute"/>
            <person name="Kuo A."/>
            <person name="Kohler A."/>
            <person name="Costa M.D."/>
            <person name="Nagy L.G."/>
            <person name="Floudas D."/>
            <person name="Copeland A."/>
            <person name="Barry K.W."/>
            <person name="Cichocki N."/>
            <person name="Veneault-Fourrey C."/>
            <person name="LaButti K."/>
            <person name="Lindquist E.A."/>
            <person name="Lipzen A."/>
            <person name="Lundell T."/>
            <person name="Morin E."/>
            <person name="Murat C."/>
            <person name="Sun H."/>
            <person name="Tunlid A."/>
            <person name="Henrissat B."/>
            <person name="Grigoriev I.V."/>
            <person name="Hibbett D.S."/>
            <person name="Martin F."/>
            <person name="Nordberg H.P."/>
            <person name="Cantor M.N."/>
            <person name="Hua S.X."/>
        </authorList>
    </citation>
    <scope>NUCLEOTIDE SEQUENCE [LARGE SCALE GENOMIC DNA]</scope>
    <source>
        <strain evidence="5 6">Marx 270</strain>
    </source>
</reference>
<dbReference type="Gene3D" id="2.30.38.10">
    <property type="entry name" value="Luciferase, Domain 3"/>
    <property type="match status" value="1"/>
</dbReference>
<dbReference type="SUPFAM" id="SSF56801">
    <property type="entry name" value="Acetyl-CoA synthetase-like"/>
    <property type="match status" value="1"/>
</dbReference>
<keyword evidence="3" id="KW-0436">Ligase</keyword>
<keyword evidence="2" id="KW-0597">Phosphoprotein</keyword>
<dbReference type="EMBL" id="KN832052">
    <property type="protein sequence ID" value="KIN96125.1"/>
    <property type="molecule type" value="Genomic_DNA"/>
</dbReference>
<name>A0A0C3NKD7_PISTI</name>
<dbReference type="OrthoDB" id="408177at2759"/>
<organism evidence="5 6">
    <name type="scientific">Pisolithus tinctorius Marx 270</name>
    <dbReference type="NCBI Taxonomy" id="870435"/>
    <lineage>
        <taxon>Eukaryota</taxon>
        <taxon>Fungi</taxon>
        <taxon>Dikarya</taxon>
        <taxon>Basidiomycota</taxon>
        <taxon>Agaricomycotina</taxon>
        <taxon>Agaricomycetes</taxon>
        <taxon>Agaricomycetidae</taxon>
        <taxon>Boletales</taxon>
        <taxon>Sclerodermatineae</taxon>
        <taxon>Pisolithaceae</taxon>
        <taxon>Pisolithus</taxon>
    </lineage>
</organism>
<dbReference type="AlphaFoldDB" id="A0A0C3NKD7"/>
<dbReference type="GO" id="GO:0005737">
    <property type="term" value="C:cytoplasm"/>
    <property type="evidence" value="ECO:0007669"/>
    <property type="project" value="TreeGrafter"/>
</dbReference>
<dbReference type="GO" id="GO:0031177">
    <property type="term" value="F:phosphopantetheine binding"/>
    <property type="evidence" value="ECO:0007669"/>
    <property type="project" value="TreeGrafter"/>
</dbReference>
<evidence type="ECO:0000313" key="6">
    <source>
        <dbReference type="Proteomes" id="UP000054217"/>
    </source>
</evidence>
<reference evidence="6" key="2">
    <citation type="submission" date="2015-01" db="EMBL/GenBank/DDBJ databases">
        <title>Evolutionary Origins and Diversification of the Mycorrhizal Mutualists.</title>
        <authorList>
            <consortium name="DOE Joint Genome Institute"/>
            <consortium name="Mycorrhizal Genomics Consortium"/>
            <person name="Kohler A."/>
            <person name="Kuo A."/>
            <person name="Nagy L.G."/>
            <person name="Floudas D."/>
            <person name="Copeland A."/>
            <person name="Barry K.W."/>
            <person name="Cichocki N."/>
            <person name="Veneault-Fourrey C."/>
            <person name="LaButti K."/>
            <person name="Lindquist E.A."/>
            <person name="Lipzen A."/>
            <person name="Lundell T."/>
            <person name="Morin E."/>
            <person name="Murat C."/>
            <person name="Riley R."/>
            <person name="Ohm R."/>
            <person name="Sun H."/>
            <person name="Tunlid A."/>
            <person name="Henrissat B."/>
            <person name="Grigoriev I.V."/>
            <person name="Hibbett D.S."/>
            <person name="Martin F."/>
        </authorList>
    </citation>
    <scope>NUCLEOTIDE SEQUENCE [LARGE SCALE GENOMIC DNA]</scope>
    <source>
        <strain evidence="6">Marx 270</strain>
    </source>
</reference>
<dbReference type="HOGENOM" id="CLU_1704954_0_0_1"/>
<dbReference type="STRING" id="870435.A0A0C3NKD7"/>
<dbReference type="PANTHER" id="PTHR45527">
    <property type="entry name" value="NONRIBOSOMAL PEPTIDE SYNTHETASE"/>
    <property type="match status" value="1"/>
</dbReference>
<protein>
    <submittedName>
        <fullName evidence="5">Uncharacterized protein</fullName>
    </submittedName>
</protein>
<dbReference type="GO" id="GO:0043041">
    <property type="term" value="P:amino acid activation for nonribosomal peptide biosynthetic process"/>
    <property type="evidence" value="ECO:0007669"/>
    <property type="project" value="TreeGrafter"/>
</dbReference>
<evidence type="ECO:0000256" key="1">
    <source>
        <dbReference type="ARBA" id="ARBA00022450"/>
    </source>
</evidence>
<evidence type="ECO:0000313" key="5">
    <source>
        <dbReference type="EMBL" id="KIN96125.1"/>
    </source>
</evidence>
<accession>A0A0C3NKD7</accession>
<keyword evidence="1" id="KW-0596">Phosphopantetheine</keyword>
<sequence>MASRSNLVRSIVEAAPAFDCTMETRQLLAHELFWDGSIEEIFFTHYIGGSVRIAMIPEIVSHIHDTVVATKANSVTLSPMQDCDIKFVAVGCVGEMFVSGPTVRLGYLGAPEATTRSFMMDPFRKDIRMYRTGDFGHADHEDFTSLDVEADKSD</sequence>
<comment type="similarity">
    <text evidence="4">Belongs to the NRP synthetase family.</text>
</comment>
<dbReference type="InParanoid" id="A0A0C3NKD7"/>
<dbReference type="GO" id="GO:0044550">
    <property type="term" value="P:secondary metabolite biosynthetic process"/>
    <property type="evidence" value="ECO:0007669"/>
    <property type="project" value="TreeGrafter"/>
</dbReference>
<evidence type="ECO:0000256" key="3">
    <source>
        <dbReference type="ARBA" id="ARBA00022598"/>
    </source>
</evidence>
<dbReference type="GO" id="GO:0016874">
    <property type="term" value="F:ligase activity"/>
    <property type="evidence" value="ECO:0007669"/>
    <property type="project" value="UniProtKB-KW"/>
</dbReference>
<evidence type="ECO:0000256" key="2">
    <source>
        <dbReference type="ARBA" id="ARBA00022553"/>
    </source>
</evidence>
<proteinExistence type="inferred from homology"/>
<gene>
    <name evidence="5" type="ORF">M404DRAFT_33532</name>
</gene>
<dbReference type="Proteomes" id="UP000054217">
    <property type="component" value="Unassembled WGS sequence"/>
</dbReference>
<dbReference type="PANTHER" id="PTHR45527:SF11">
    <property type="entry name" value="NONRIBOSOMAL PEPTIDE SYNTHETASE 5"/>
    <property type="match status" value="1"/>
</dbReference>
<keyword evidence="6" id="KW-1185">Reference proteome</keyword>